<feature type="chain" id="PRO_5024328829" description="Lipoprotein" evidence="2">
    <location>
        <begin position="25"/>
        <end position="321"/>
    </location>
</feature>
<dbReference type="PROSITE" id="PS51257">
    <property type="entry name" value="PROKAR_LIPOPROTEIN"/>
    <property type="match status" value="1"/>
</dbReference>
<evidence type="ECO:0000313" key="3">
    <source>
        <dbReference type="EMBL" id="MPY59364.1"/>
    </source>
</evidence>
<sequence>MRRAVPLLLVLASGLALTACGQQADPPESPARPTSSDDPRFQPLAAYDISEDDGRTIGRARWTLAKECMARLGFDSLKNLATDPVPAWPQRPSGTGVAVLIAYHTSGDLRYGVQDAGKAARYGYEVARADYERTYPDKKWTLSEYLALTGEFVGDDPKSVRGHRIPKRGCLGEADREIYGSNLQDRIDPVLDLESESLRQGKRDTAWNKADKAWSDCMRKAGYRYATPEDAATGRDRDRQELEEQLNTPGYDPDEPSALEKKTATADARCKQRTGYVRTVHAIDVRVQQRLIAKNRTKLEEQRDWNRDAVRRAGDIIEDQD</sequence>
<dbReference type="AlphaFoldDB" id="A0A5N8XJD4"/>
<reference evidence="3 4" key="1">
    <citation type="submission" date="2019-07" db="EMBL/GenBank/DDBJ databases">
        <title>New species of Amycolatopsis and Streptomyces.</title>
        <authorList>
            <person name="Duangmal K."/>
            <person name="Teo W.F.A."/>
            <person name="Lipun K."/>
        </authorList>
    </citation>
    <scope>NUCLEOTIDE SEQUENCE [LARGE SCALE GENOMIC DNA]</scope>
    <source>
        <strain evidence="3 4">NBRC 106415</strain>
    </source>
</reference>
<gene>
    <name evidence="3" type="ORF">FNH08_20005</name>
</gene>
<feature type="region of interest" description="Disordered" evidence="1">
    <location>
        <begin position="228"/>
        <end position="266"/>
    </location>
</feature>
<name>A0A5N8XJD4_9ACTN</name>
<evidence type="ECO:0008006" key="5">
    <source>
        <dbReference type="Google" id="ProtNLM"/>
    </source>
</evidence>
<accession>A0A5N8XJD4</accession>
<feature type="compositionally biased region" description="Basic and acidic residues" evidence="1">
    <location>
        <begin position="232"/>
        <end position="242"/>
    </location>
</feature>
<feature type="region of interest" description="Disordered" evidence="1">
    <location>
        <begin position="21"/>
        <end position="41"/>
    </location>
</feature>
<evidence type="ECO:0000313" key="4">
    <source>
        <dbReference type="Proteomes" id="UP000400924"/>
    </source>
</evidence>
<keyword evidence="4" id="KW-1185">Reference proteome</keyword>
<dbReference type="Proteomes" id="UP000400924">
    <property type="component" value="Unassembled WGS sequence"/>
</dbReference>
<dbReference type="RefSeq" id="WP_152772859.1">
    <property type="nucleotide sequence ID" value="NZ_VJZC01000135.1"/>
</dbReference>
<evidence type="ECO:0000256" key="2">
    <source>
        <dbReference type="SAM" id="SignalP"/>
    </source>
</evidence>
<comment type="caution">
    <text evidence="3">The sequence shown here is derived from an EMBL/GenBank/DDBJ whole genome shotgun (WGS) entry which is preliminary data.</text>
</comment>
<keyword evidence="2" id="KW-0732">Signal</keyword>
<proteinExistence type="predicted"/>
<evidence type="ECO:0000256" key="1">
    <source>
        <dbReference type="SAM" id="MobiDB-lite"/>
    </source>
</evidence>
<protein>
    <recommendedName>
        <fullName evidence="5">Lipoprotein</fullName>
    </recommendedName>
</protein>
<feature type="signal peptide" evidence="2">
    <location>
        <begin position="1"/>
        <end position="24"/>
    </location>
</feature>
<dbReference type="OrthoDB" id="4800194at2"/>
<dbReference type="EMBL" id="VJZC01000135">
    <property type="protein sequence ID" value="MPY59364.1"/>
    <property type="molecule type" value="Genomic_DNA"/>
</dbReference>
<organism evidence="3 4">
    <name type="scientific">Streptomyces spongiae</name>
    <dbReference type="NCBI Taxonomy" id="565072"/>
    <lineage>
        <taxon>Bacteria</taxon>
        <taxon>Bacillati</taxon>
        <taxon>Actinomycetota</taxon>
        <taxon>Actinomycetes</taxon>
        <taxon>Kitasatosporales</taxon>
        <taxon>Streptomycetaceae</taxon>
        <taxon>Streptomyces</taxon>
    </lineage>
</organism>